<dbReference type="RefSeq" id="WP_202830916.1">
    <property type="nucleotide sequence ID" value="NZ_JAETWB010000002.1"/>
</dbReference>
<feature type="signal peptide" evidence="1">
    <location>
        <begin position="1"/>
        <end position="24"/>
    </location>
</feature>
<keyword evidence="1" id="KW-0732">Signal</keyword>
<accession>A0ABS1TZA6</accession>
<dbReference type="Proteomes" id="UP000660885">
    <property type="component" value="Unassembled WGS sequence"/>
</dbReference>
<name>A0ABS1TZA6_9PROT</name>
<evidence type="ECO:0000313" key="3">
    <source>
        <dbReference type="EMBL" id="MBL6077744.1"/>
    </source>
</evidence>
<feature type="chain" id="PRO_5047367744" evidence="1">
    <location>
        <begin position="25"/>
        <end position="195"/>
    </location>
</feature>
<dbReference type="InterPro" id="IPR025419">
    <property type="entry name" value="DUF4142"/>
</dbReference>
<organism evidence="3 4">
    <name type="scientific">Belnapia arida</name>
    <dbReference type="NCBI Taxonomy" id="2804533"/>
    <lineage>
        <taxon>Bacteria</taxon>
        <taxon>Pseudomonadati</taxon>
        <taxon>Pseudomonadota</taxon>
        <taxon>Alphaproteobacteria</taxon>
        <taxon>Acetobacterales</taxon>
        <taxon>Roseomonadaceae</taxon>
        <taxon>Belnapia</taxon>
    </lineage>
</organism>
<feature type="domain" description="DUF4142" evidence="2">
    <location>
        <begin position="43"/>
        <end position="178"/>
    </location>
</feature>
<dbReference type="Gene3D" id="1.20.1260.10">
    <property type="match status" value="1"/>
</dbReference>
<dbReference type="Pfam" id="PF13628">
    <property type="entry name" value="DUF4142"/>
    <property type="match status" value="1"/>
</dbReference>
<proteinExistence type="predicted"/>
<sequence length="195" mass="21345">MRQWLWSAALMPALLMGCAQTQQAADTTVAAAKAQVNPTLSTTDAGFMTTATRGGIAEVQMGRLAQQRGSSPAVRRLGERMVADHTRVNQEMLTLAQQKQITPPDSMGAQHQAMYDRLAGMRGRAFDRAFAQAMVADHQEDVEAFQTEARDGTDPDVKAFAQRHLPLLQEHLQAAQRLEGTRTSARGATHSHSHR</sequence>
<reference evidence="3 4" key="1">
    <citation type="submission" date="2021-01" db="EMBL/GenBank/DDBJ databases">
        <title>Belnapia mucosa sp. nov. and Belnapia arida sp. nov., isolated from the Tabernas Desert (Almeria, Spain).</title>
        <authorList>
            <person name="Molina-Menor E."/>
            <person name="Vidal-Verdu A."/>
            <person name="Calonge A."/>
            <person name="Satari L."/>
            <person name="Pereto J."/>
            <person name="Porcar M."/>
        </authorList>
    </citation>
    <scope>NUCLEOTIDE SEQUENCE [LARGE SCALE GENOMIC DNA]</scope>
    <source>
        <strain evidence="3 4">T18</strain>
    </source>
</reference>
<comment type="caution">
    <text evidence="3">The sequence shown here is derived from an EMBL/GenBank/DDBJ whole genome shotgun (WGS) entry which is preliminary data.</text>
</comment>
<dbReference type="EMBL" id="JAETWB010000002">
    <property type="protein sequence ID" value="MBL6077744.1"/>
    <property type="molecule type" value="Genomic_DNA"/>
</dbReference>
<evidence type="ECO:0000313" key="4">
    <source>
        <dbReference type="Proteomes" id="UP000660885"/>
    </source>
</evidence>
<gene>
    <name evidence="3" type="ORF">JMJ56_06990</name>
</gene>
<dbReference type="PROSITE" id="PS51257">
    <property type="entry name" value="PROKAR_LIPOPROTEIN"/>
    <property type="match status" value="1"/>
</dbReference>
<evidence type="ECO:0000259" key="2">
    <source>
        <dbReference type="Pfam" id="PF13628"/>
    </source>
</evidence>
<dbReference type="PANTHER" id="PTHR38593:SF1">
    <property type="entry name" value="BLR2558 PROTEIN"/>
    <property type="match status" value="1"/>
</dbReference>
<protein>
    <submittedName>
        <fullName evidence="3">DUF4142 domain-containing protein</fullName>
    </submittedName>
</protein>
<dbReference type="InterPro" id="IPR012347">
    <property type="entry name" value="Ferritin-like"/>
</dbReference>
<evidence type="ECO:0000256" key="1">
    <source>
        <dbReference type="SAM" id="SignalP"/>
    </source>
</evidence>
<dbReference type="PANTHER" id="PTHR38593">
    <property type="entry name" value="BLR2558 PROTEIN"/>
    <property type="match status" value="1"/>
</dbReference>
<keyword evidence="4" id="KW-1185">Reference proteome</keyword>